<dbReference type="InterPro" id="IPR019786">
    <property type="entry name" value="Zinc_finger_PHD-type_CS"/>
</dbReference>
<dbReference type="PROSITE" id="PS01359">
    <property type="entry name" value="ZF_PHD_1"/>
    <property type="match status" value="1"/>
</dbReference>
<feature type="compositionally biased region" description="Basic residues" evidence="8">
    <location>
        <begin position="1118"/>
        <end position="1127"/>
    </location>
</feature>
<dbReference type="InterPro" id="IPR050701">
    <property type="entry name" value="Histone_Mod_Regulator"/>
</dbReference>
<evidence type="ECO:0000256" key="3">
    <source>
        <dbReference type="ARBA" id="ARBA00022737"/>
    </source>
</evidence>
<dbReference type="FunFam" id="3.30.40.10:FF:000008">
    <property type="entry name" value="Bromodomain containing 1, isoform CRA_a"/>
    <property type="match status" value="1"/>
</dbReference>
<feature type="compositionally biased region" description="Pro residues" evidence="8">
    <location>
        <begin position="81"/>
        <end position="91"/>
    </location>
</feature>
<feature type="region of interest" description="Disordered" evidence="8">
    <location>
        <begin position="1113"/>
        <end position="1144"/>
    </location>
</feature>
<evidence type="ECO:0008006" key="13">
    <source>
        <dbReference type="Google" id="ProtNLM"/>
    </source>
</evidence>
<dbReference type="HOGENOM" id="CLU_002663_0_0_1"/>
<accession>W2S4B0</accession>
<feature type="region of interest" description="Disordered" evidence="8">
    <location>
        <begin position="369"/>
        <end position="402"/>
    </location>
</feature>
<dbReference type="eggNOG" id="KOG0955">
    <property type="taxonomic scope" value="Eukaryota"/>
</dbReference>
<dbReference type="GO" id="GO:0008270">
    <property type="term" value="F:zinc ion binding"/>
    <property type="evidence" value="ECO:0007669"/>
    <property type="project" value="UniProtKB-KW"/>
</dbReference>
<dbReference type="GO" id="GO:0005634">
    <property type="term" value="C:nucleus"/>
    <property type="evidence" value="ECO:0007669"/>
    <property type="project" value="UniProtKB-SubCell"/>
</dbReference>
<evidence type="ECO:0000313" key="11">
    <source>
        <dbReference type="EMBL" id="ETN43522.1"/>
    </source>
</evidence>
<name>W2S4B0_CYPE1</name>
<dbReference type="VEuPathDB" id="FungiDB:HMPREF1541_02681"/>
<dbReference type="Gene3D" id="3.30.40.10">
    <property type="entry name" value="Zinc/RING finger domain, C3HC4 (zinc finger)"/>
    <property type="match status" value="2"/>
</dbReference>
<keyword evidence="4 7" id="KW-0863">Zinc-finger</keyword>
<gene>
    <name evidence="11" type="ORF">HMPREF1541_02681</name>
</gene>
<dbReference type="InterPro" id="IPR019542">
    <property type="entry name" value="Enhancer_polycomb-like_N"/>
</dbReference>
<evidence type="ECO:0000256" key="4">
    <source>
        <dbReference type="ARBA" id="ARBA00022771"/>
    </source>
</evidence>
<evidence type="ECO:0000313" key="12">
    <source>
        <dbReference type="Proteomes" id="UP000030752"/>
    </source>
</evidence>
<keyword evidence="6" id="KW-0539">Nucleus</keyword>
<dbReference type="InterPro" id="IPR019787">
    <property type="entry name" value="Znf_PHD-finger"/>
</dbReference>
<dbReference type="GeneID" id="19970020"/>
<feature type="region of interest" description="Disordered" evidence="8">
    <location>
        <begin position="174"/>
        <end position="244"/>
    </location>
</feature>
<sequence>MAPLRTAQARTRPRRSVPKAQINGYHDSDFDTMPSTPQDDEPPLKRMRTSRSATTSRSKWIPGGRGGGGRHVDLEDAGAVTPPPKATPAPRPRGRPRKDANKTLPPRTPRTSARSANRASAQRPRYSTAAAATAAAAHGDGYKPREERGWEEFHADLDLEADFAVIASEAIDGTAKKHAADGEDHDLQNHSGSFQVPPALGSPKKRGRPPGRRTDSMLHALLTPETPKVVPPPGPNPRERLTLPKPSFRELDPFTAYEEANGVNYVDKTMASVGYQESEVFLRPERAMIRQTEGSAEEDLELSPDLLINVENSAIGSGGVGRVEYDMDEQDVKWLDAFNRIRVADGAGPIKPAIFEVTMTKIEKEWHALEKRIPKPNPKAPQTQRPRSSSAAAVNGEPAGEEGDTKCAICDDGDCENANAIVFCDGCDLAVHQECYGVPYIPEGQWLCRKCQLVGNSRPSCIFCPHEGGAFKQTNNAKWAHLFCAIWIPEVQIGNPSLMEPITDVEKVPPSRWKLLCYICNQAMGASIQCSDGRCYRAFHLTCARQGGLYLRMKTGGGQNTLMDQAALRAYCHQHSPNDWKADHNTDRAYEMTVKHCKSHFKGQVWADSRASALAIDDTPGQSNEKGPLKVTLTNKKGQKQKTIWRLPSGAPVIPEVILKSIEDSLVRFSVQKKKEYVSELCKYWTLKREARRGAALLKRLQLQMDTFSSFEVTRRDYKAQGSVGRARLDRRIEFAEMLERDLERIRQICEMVKQREADKLAEARLLRDTINIVYFPMPPLLEPIVDKAMKHDKERMYRQGLLALKDRAREGVFTSVTAFSKEFAQVFADKLGSNASNFSEIIQQVSGRAEDMAPEQKEMRSRARHILRACQPFLEDAIRKESELTGRPFAQQMKELDQALLSRRNSAIDYAMEDATIVESIEQANGVATPEPQDVEMQDADEQVQVDVIADAKDVPDVDGAAAESDTEHGLSAVADLAAGLAANTPPPSTNGIKHDHDTGPETTINVVSGPINRDPEPPTPPMSLESQGHGQASHPALSHGGIPWYVEQFDPSGTTIFEERWTGQQVLREMSEELSEMDEDELQGLGDEKSLAVDQSEGIVVDDADILIAEGGRTTRGGRKGKAKRGTGGEWGDKSFKQRRWR</sequence>
<dbReference type="InterPro" id="IPR013083">
    <property type="entry name" value="Znf_RING/FYVE/PHD"/>
</dbReference>
<comment type="subcellular location">
    <subcellularLocation>
        <location evidence="1">Nucleus</location>
    </subcellularLocation>
</comment>
<organism evidence="11 12">
    <name type="scientific">Cyphellophora europaea (strain CBS 101466)</name>
    <name type="common">Phialophora europaea</name>
    <dbReference type="NCBI Taxonomy" id="1220924"/>
    <lineage>
        <taxon>Eukaryota</taxon>
        <taxon>Fungi</taxon>
        <taxon>Dikarya</taxon>
        <taxon>Ascomycota</taxon>
        <taxon>Pezizomycotina</taxon>
        <taxon>Eurotiomycetes</taxon>
        <taxon>Chaetothyriomycetidae</taxon>
        <taxon>Chaetothyriales</taxon>
        <taxon>Cyphellophoraceae</taxon>
        <taxon>Cyphellophora</taxon>
    </lineage>
</organism>
<keyword evidence="3" id="KW-0677">Repeat</keyword>
<dbReference type="STRING" id="1220924.W2S4B0"/>
<dbReference type="PANTHER" id="PTHR13793:SF107">
    <property type="entry name" value="BROMODOMAIN-CONTAINING PROTEIN HOMOLOG"/>
    <property type="match status" value="1"/>
</dbReference>
<evidence type="ECO:0000259" key="10">
    <source>
        <dbReference type="PROSITE" id="PS51805"/>
    </source>
</evidence>
<evidence type="ECO:0000256" key="2">
    <source>
        <dbReference type="ARBA" id="ARBA00022723"/>
    </source>
</evidence>
<feature type="domain" description="PHD-type" evidence="9">
    <location>
        <begin position="404"/>
        <end position="454"/>
    </location>
</feature>
<feature type="domain" description="PHD-type" evidence="10">
    <location>
        <begin position="458"/>
        <end position="576"/>
    </location>
</feature>
<dbReference type="PROSITE" id="PS51805">
    <property type="entry name" value="EPHD"/>
    <property type="match status" value="1"/>
</dbReference>
<keyword evidence="5" id="KW-0862">Zinc</keyword>
<dbReference type="EMBL" id="KB822718">
    <property type="protein sequence ID" value="ETN43522.1"/>
    <property type="molecule type" value="Genomic_DNA"/>
</dbReference>
<dbReference type="SMART" id="SM00249">
    <property type="entry name" value="PHD"/>
    <property type="match status" value="2"/>
</dbReference>
<proteinExistence type="predicted"/>
<evidence type="ECO:0000259" key="9">
    <source>
        <dbReference type="PROSITE" id="PS50016"/>
    </source>
</evidence>
<reference evidence="11 12" key="1">
    <citation type="submission" date="2013-03" db="EMBL/GenBank/DDBJ databases">
        <title>The Genome Sequence of Phialophora europaea CBS 101466.</title>
        <authorList>
            <consortium name="The Broad Institute Genomics Platform"/>
            <person name="Cuomo C."/>
            <person name="de Hoog S."/>
            <person name="Gorbushina A."/>
            <person name="Walker B."/>
            <person name="Young S.K."/>
            <person name="Zeng Q."/>
            <person name="Gargeya S."/>
            <person name="Fitzgerald M."/>
            <person name="Haas B."/>
            <person name="Abouelleil A."/>
            <person name="Allen A.W."/>
            <person name="Alvarado L."/>
            <person name="Arachchi H.M."/>
            <person name="Berlin A.M."/>
            <person name="Chapman S.B."/>
            <person name="Gainer-Dewar J."/>
            <person name="Goldberg J."/>
            <person name="Griggs A."/>
            <person name="Gujja S."/>
            <person name="Hansen M."/>
            <person name="Howarth C."/>
            <person name="Imamovic A."/>
            <person name="Ireland A."/>
            <person name="Larimer J."/>
            <person name="McCowan C."/>
            <person name="Murphy C."/>
            <person name="Pearson M."/>
            <person name="Poon T.W."/>
            <person name="Priest M."/>
            <person name="Roberts A."/>
            <person name="Saif S."/>
            <person name="Shea T."/>
            <person name="Sisk P."/>
            <person name="Sykes S."/>
            <person name="Wortman J."/>
            <person name="Nusbaum C."/>
            <person name="Birren B."/>
        </authorList>
    </citation>
    <scope>NUCLEOTIDE SEQUENCE [LARGE SCALE GENOMIC DNA]</scope>
    <source>
        <strain evidence="11 12">CBS 101466</strain>
    </source>
</reference>
<feature type="compositionally biased region" description="Basic and acidic residues" evidence="8">
    <location>
        <begin position="174"/>
        <end position="188"/>
    </location>
</feature>
<feature type="compositionally biased region" description="Polar residues" evidence="8">
    <location>
        <begin position="380"/>
        <end position="392"/>
    </location>
</feature>
<dbReference type="InParanoid" id="W2S4B0"/>
<dbReference type="AlphaFoldDB" id="W2S4B0"/>
<dbReference type="GO" id="GO:0006357">
    <property type="term" value="P:regulation of transcription by RNA polymerase II"/>
    <property type="evidence" value="ECO:0007669"/>
    <property type="project" value="TreeGrafter"/>
</dbReference>
<evidence type="ECO:0000256" key="6">
    <source>
        <dbReference type="ARBA" id="ARBA00023242"/>
    </source>
</evidence>
<dbReference type="RefSeq" id="XP_008715258.1">
    <property type="nucleotide sequence ID" value="XM_008717036.1"/>
</dbReference>
<keyword evidence="2" id="KW-0479">Metal-binding</keyword>
<dbReference type="InterPro" id="IPR011011">
    <property type="entry name" value="Znf_FYVE_PHD"/>
</dbReference>
<dbReference type="Pfam" id="PF13832">
    <property type="entry name" value="zf-HC5HC2H_2"/>
    <property type="match status" value="1"/>
</dbReference>
<dbReference type="SUPFAM" id="SSF57903">
    <property type="entry name" value="FYVE/PHD zinc finger"/>
    <property type="match status" value="1"/>
</dbReference>
<dbReference type="Pfam" id="PF13831">
    <property type="entry name" value="PHD_2"/>
    <property type="match status" value="1"/>
</dbReference>
<dbReference type="OrthoDB" id="20839at2759"/>
<dbReference type="PROSITE" id="PS50016">
    <property type="entry name" value="ZF_PHD_2"/>
    <property type="match status" value="1"/>
</dbReference>
<dbReference type="InterPro" id="IPR034732">
    <property type="entry name" value="EPHD"/>
</dbReference>
<keyword evidence="12" id="KW-1185">Reference proteome</keyword>
<feature type="region of interest" description="Disordered" evidence="8">
    <location>
        <begin position="982"/>
        <end position="1041"/>
    </location>
</feature>
<evidence type="ECO:0000256" key="8">
    <source>
        <dbReference type="SAM" id="MobiDB-lite"/>
    </source>
</evidence>
<dbReference type="Proteomes" id="UP000030752">
    <property type="component" value="Unassembled WGS sequence"/>
</dbReference>
<evidence type="ECO:0000256" key="7">
    <source>
        <dbReference type="PROSITE-ProRule" id="PRU00146"/>
    </source>
</evidence>
<dbReference type="PANTHER" id="PTHR13793">
    <property type="entry name" value="PHD FINGER PROTEINS"/>
    <property type="match status" value="1"/>
</dbReference>
<dbReference type="FunFam" id="3.30.40.10:FF:000007">
    <property type="entry name" value="Bromodomain containing 1, isoform CRA_b"/>
    <property type="match status" value="1"/>
</dbReference>
<dbReference type="Pfam" id="PF10513">
    <property type="entry name" value="EPL1"/>
    <property type="match status" value="1"/>
</dbReference>
<dbReference type="InterPro" id="IPR001965">
    <property type="entry name" value="Znf_PHD"/>
</dbReference>
<feature type="compositionally biased region" description="Low complexity" evidence="8">
    <location>
        <begin position="109"/>
        <end position="137"/>
    </location>
</feature>
<evidence type="ECO:0000256" key="1">
    <source>
        <dbReference type="ARBA" id="ARBA00004123"/>
    </source>
</evidence>
<protein>
    <recommendedName>
        <fullName evidence="13">NuA3 HAT complex component NTO1</fullName>
    </recommendedName>
</protein>
<evidence type="ECO:0000256" key="5">
    <source>
        <dbReference type="ARBA" id="ARBA00022833"/>
    </source>
</evidence>
<dbReference type="CDD" id="cd15492">
    <property type="entry name" value="PHD_BRPF_JADE_like"/>
    <property type="match status" value="1"/>
</dbReference>
<feature type="region of interest" description="Disordered" evidence="8">
    <location>
        <begin position="1"/>
        <end position="144"/>
    </location>
</feature>